<name>A0A8D9FY48_BRACM</name>
<evidence type="ECO:0000256" key="6">
    <source>
        <dbReference type="ARBA" id="ARBA00022989"/>
    </source>
</evidence>
<feature type="compositionally biased region" description="Low complexity" evidence="10">
    <location>
        <begin position="470"/>
        <end position="485"/>
    </location>
</feature>
<comment type="domain">
    <text evidence="9">The C-terminus contains a calmodulin-binding domain, which binds calmodulin in a calcium-dependent fashion.</text>
</comment>
<keyword evidence="5 9" id="KW-0112">Calmodulin-binding</keyword>
<comment type="similarity">
    <text evidence="2 9">Belongs to the MLO family.</text>
</comment>
<dbReference type="Gramene" id="A09p18110.2_BraZ1">
    <property type="protein sequence ID" value="A09p18110.2_BraZ1.CDS"/>
    <property type="gene ID" value="A09g18110.2_BraZ1"/>
</dbReference>
<evidence type="ECO:0000256" key="3">
    <source>
        <dbReference type="ARBA" id="ARBA00022692"/>
    </source>
</evidence>
<feature type="transmembrane region" description="Helical" evidence="11">
    <location>
        <begin position="319"/>
        <end position="343"/>
    </location>
</feature>
<evidence type="ECO:0000256" key="4">
    <source>
        <dbReference type="ARBA" id="ARBA00022821"/>
    </source>
</evidence>
<evidence type="ECO:0000256" key="1">
    <source>
        <dbReference type="ARBA" id="ARBA00004141"/>
    </source>
</evidence>
<feature type="transmembrane region" description="Helical" evidence="11">
    <location>
        <begin position="411"/>
        <end position="434"/>
    </location>
</feature>
<dbReference type="PANTHER" id="PTHR31942">
    <property type="entry name" value="MLO-LIKE PROTEIN 1"/>
    <property type="match status" value="1"/>
</dbReference>
<evidence type="ECO:0000256" key="2">
    <source>
        <dbReference type="ARBA" id="ARBA00006574"/>
    </source>
</evidence>
<evidence type="ECO:0000256" key="11">
    <source>
        <dbReference type="SAM" id="Phobius"/>
    </source>
</evidence>
<comment type="subcellular location">
    <subcellularLocation>
        <location evidence="1 9">Membrane</location>
        <topology evidence="1 9">Multi-pass membrane protein</topology>
    </subcellularLocation>
</comment>
<gene>
    <name evidence="9" type="primary">MLO</name>
    <name evidence="12" type="ORF">BRAPAZ1V2_A09P18110.2</name>
</gene>
<proteinExistence type="inferred from homology"/>
<organism evidence="12 13">
    <name type="scientific">Brassica campestris</name>
    <name type="common">Field mustard</name>
    <dbReference type="NCBI Taxonomy" id="3711"/>
    <lineage>
        <taxon>Eukaryota</taxon>
        <taxon>Viridiplantae</taxon>
        <taxon>Streptophyta</taxon>
        <taxon>Embryophyta</taxon>
        <taxon>Tracheophyta</taxon>
        <taxon>Spermatophyta</taxon>
        <taxon>Magnoliopsida</taxon>
        <taxon>eudicotyledons</taxon>
        <taxon>Gunneridae</taxon>
        <taxon>Pentapetalae</taxon>
        <taxon>rosids</taxon>
        <taxon>malvids</taxon>
        <taxon>Brassicales</taxon>
        <taxon>Brassicaceae</taxon>
        <taxon>Brassiceae</taxon>
        <taxon>Brassica</taxon>
    </lineage>
</organism>
<keyword evidence="3 9" id="KW-0812">Transmembrane</keyword>
<protein>
    <recommendedName>
        <fullName evidence="9">MLO-like protein</fullName>
    </recommendedName>
</protein>
<dbReference type="EMBL" id="LS974625">
    <property type="protein sequence ID" value="CAG7861344.1"/>
    <property type="molecule type" value="Genomic_DNA"/>
</dbReference>
<dbReference type="AlphaFoldDB" id="A0A8D9FY48"/>
<accession>A0A8D9FY48</accession>
<feature type="compositionally biased region" description="Basic and acidic residues" evidence="10">
    <location>
        <begin position="541"/>
        <end position="550"/>
    </location>
</feature>
<feature type="compositionally biased region" description="Low complexity" evidence="10">
    <location>
        <begin position="524"/>
        <end position="534"/>
    </location>
</feature>
<dbReference type="InterPro" id="IPR004326">
    <property type="entry name" value="Mlo"/>
</dbReference>
<keyword evidence="8 9" id="KW-0568">Pathogenesis-related protein</keyword>
<evidence type="ECO:0000313" key="13">
    <source>
        <dbReference type="Proteomes" id="UP000694005"/>
    </source>
</evidence>
<evidence type="ECO:0000256" key="7">
    <source>
        <dbReference type="ARBA" id="ARBA00023136"/>
    </source>
</evidence>
<dbReference type="GO" id="GO:0005516">
    <property type="term" value="F:calmodulin binding"/>
    <property type="evidence" value="ECO:0007669"/>
    <property type="project" value="UniProtKB-KW"/>
</dbReference>
<evidence type="ECO:0000313" key="12">
    <source>
        <dbReference type="EMBL" id="CAG7861344.1"/>
    </source>
</evidence>
<keyword evidence="4 9" id="KW-0611">Plant defense</keyword>
<feature type="region of interest" description="Disordered" evidence="10">
    <location>
        <begin position="463"/>
        <end position="583"/>
    </location>
</feature>
<dbReference type="GO" id="GO:0016020">
    <property type="term" value="C:membrane"/>
    <property type="evidence" value="ECO:0007669"/>
    <property type="project" value="UniProtKB-SubCell"/>
</dbReference>
<feature type="region of interest" description="Disordered" evidence="10">
    <location>
        <begin position="99"/>
        <end position="118"/>
    </location>
</feature>
<dbReference type="PANTHER" id="PTHR31942:SF105">
    <property type="entry name" value="MLO-LIKE PROTEIN"/>
    <property type="match status" value="1"/>
</dbReference>
<feature type="transmembrane region" description="Helical" evidence="11">
    <location>
        <begin position="16"/>
        <end position="37"/>
    </location>
</feature>
<dbReference type="Pfam" id="PF03094">
    <property type="entry name" value="Mlo"/>
    <property type="match status" value="1"/>
</dbReference>
<feature type="transmembrane region" description="Helical" evidence="11">
    <location>
        <begin position="370"/>
        <end position="391"/>
    </location>
</feature>
<keyword evidence="7 9" id="KW-0472">Membrane</keyword>
<evidence type="ECO:0000256" key="5">
    <source>
        <dbReference type="ARBA" id="ARBA00022860"/>
    </source>
</evidence>
<dbReference type="GO" id="GO:0006952">
    <property type="term" value="P:defense response"/>
    <property type="evidence" value="ECO:0007669"/>
    <property type="project" value="UniProtKB-KW"/>
</dbReference>
<feature type="transmembrane region" description="Helical" evidence="11">
    <location>
        <begin position="160"/>
        <end position="181"/>
    </location>
</feature>
<feature type="transmembrane region" description="Helical" evidence="11">
    <location>
        <begin position="288"/>
        <end position="307"/>
    </location>
</feature>
<reference evidence="12 13" key="1">
    <citation type="submission" date="2021-07" db="EMBL/GenBank/DDBJ databases">
        <authorList>
            <consortium name="Genoscope - CEA"/>
            <person name="William W."/>
        </authorList>
    </citation>
    <scope>NUCLEOTIDE SEQUENCE [LARGE SCALE GENOMIC DNA]</scope>
</reference>
<evidence type="ECO:0000256" key="8">
    <source>
        <dbReference type="ARBA" id="ARBA00023265"/>
    </source>
</evidence>
<comment type="function">
    <text evidence="9">May be involved in modulation of pathogen defense and leaf cell death.</text>
</comment>
<feature type="transmembrane region" description="Helical" evidence="11">
    <location>
        <begin position="58"/>
        <end position="79"/>
    </location>
</feature>
<dbReference type="Proteomes" id="UP000694005">
    <property type="component" value="Chromosome A09"/>
</dbReference>
<sequence length="583" mass="67008">MADKVDEKTLQQTSTWAVAVVCFFLLLFSIVIEKLIHKLGTWFKIKNKKALYEALEKVKAELMLMGFISLLLTIGQNYISQICVSESIAASMHPCSESEEAKKYPPKKKDTKNAEENSGRKLHELVQSYIPRRSLATKGYDKCAEKGKVAFVSSYGMHQLHIFIFVLAVCHVIYCVVTYALGKTKMRRWKRWEEETKTIEYQYSHADPERFRFARDTSFGRRHLNFWSKSTITLWIVCFFRQFFGSVTRVDYLTLRHGFIMAHLAPGSDGRFDFRKYIQRSLEEDFKTIVEISPVIWFVAVLFLLTNTNGLHSFLWQPFIPLVVILIVGTKLQVIITKLGLLIQEKGDIVKGMPLVQPGDHLFWFGRPRFILFLIHLVLFTNAFQLAFFAWTTYEFQLENCYHKTIVDVVIRISVGVIVQILCSYVTLPLYALVTQMGSKMKPTVFNERVATALKSWHHTAKKQIKHGRTSGSTTPFSSRPSTPTHGSSPIHLLRNVHKRSRSADEGFANTLSPRNSDFDSWRPEPQQEPSSSSANHHSRFREEDSEKMKHSSSSLELPPGPGQIRTHQHEISISLRDFSFKG</sequence>
<keyword evidence="6 9" id="KW-1133">Transmembrane helix</keyword>
<evidence type="ECO:0000256" key="10">
    <source>
        <dbReference type="SAM" id="MobiDB-lite"/>
    </source>
</evidence>
<evidence type="ECO:0000256" key="9">
    <source>
        <dbReference type="RuleBase" id="RU280816"/>
    </source>
</evidence>